<dbReference type="SUPFAM" id="SSF89919">
    <property type="entry name" value="Ribosome-binding factor A, RbfA"/>
    <property type="match status" value="1"/>
</dbReference>
<dbReference type="InterPro" id="IPR015946">
    <property type="entry name" value="KH_dom-like_a/b"/>
</dbReference>
<accession>A0ABM7V9Z0</accession>
<comment type="subunit">
    <text evidence="2">Monomer. Binds 30S ribosomal subunits, but not 50S ribosomal subunits or 70S ribosomes.</text>
</comment>
<dbReference type="InterPro" id="IPR000238">
    <property type="entry name" value="RbfA"/>
</dbReference>
<dbReference type="EMBL" id="AP025292">
    <property type="protein sequence ID" value="BDC97738.1"/>
    <property type="molecule type" value="Genomic_DNA"/>
</dbReference>
<dbReference type="Pfam" id="PF02033">
    <property type="entry name" value="RBFA"/>
    <property type="match status" value="1"/>
</dbReference>
<keyword evidence="1 2" id="KW-0690">Ribosome biogenesis</keyword>
<organism evidence="3 4">
    <name type="scientific">Persicobacter psychrovividus</name>
    <dbReference type="NCBI Taxonomy" id="387638"/>
    <lineage>
        <taxon>Bacteria</taxon>
        <taxon>Pseudomonadati</taxon>
        <taxon>Bacteroidota</taxon>
        <taxon>Cytophagia</taxon>
        <taxon>Cytophagales</taxon>
        <taxon>Persicobacteraceae</taxon>
        <taxon>Persicobacter</taxon>
    </lineage>
</organism>
<reference evidence="3 4" key="1">
    <citation type="submission" date="2021-12" db="EMBL/GenBank/DDBJ databases">
        <title>Genome sequencing of bacteria with rrn-lacking chromosome and rrn-plasmid.</title>
        <authorList>
            <person name="Anda M."/>
            <person name="Iwasaki W."/>
        </authorList>
    </citation>
    <scope>NUCLEOTIDE SEQUENCE [LARGE SCALE GENOMIC DNA]</scope>
    <source>
        <strain evidence="3 4">NBRC 101262</strain>
    </source>
</reference>
<protein>
    <recommendedName>
        <fullName evidence="2">Ribosome-binding factor A</fullName>
    </recommendedName>
</protein>
<dbReference type="PANTHER" id="PTHR33515:SF1">
    <property type="entry name" value="RIBOSOME-BINDING FACTOR A, CHLOROPLASTIC-RELATED"/>
    <property type="match status" value="1"/>
</dbReference>
<keyword evidence="2" id="KW-0963">Cytoplasm</keyword>
<comment type="function">
    <text evidence="2">One of several proteins that assist in the late maturation steps of the functional core of the 30S ribosomal subunit. Associates with free 30S ribosomal subunits (but not with 30S subunits that are part of 70S ribosomes or polysomes). Required for efficient processing of 16S rRNA. May interact with the 5'-terminal helix region of 16S rRNA.</text>
</comment>
<dbReference type="Proteomes" id="UP001354989">
    <property type="component" value="Chromosome"/>
</dbReference>
<evidence type="ECO:0000256" key="2">
    <source>
        <dbReference type="HAMAP-Rule" id="MF_00003"/>
    </source>
</evidence>
<evidence type="ECO:0000256" key="1">
    <source>
        <dbReference type="ARBA" id="ARBA00022517"/>
    </source>
</evidence>
<name>A0ABM7V9Z0_9BACT</name>
<comment type="similarity">
    <text evidence="2">Belongs to the RbfA family.</text>
</comment>
<evidence type="ECO:0000313" key="4">
    <source>
        <dbReference type="Proteomes" id="UP001354989"/>
    </source>
</evidence>
<dbReference type="PANTHER" id="PTHR33515">
    <property type="entry name" value="RIBOSOME-BINDING FACTOR A, CHLOROPLASTIC-RELATED"/>
    <property type="match status" value="1"/>
</dbReference>
<evidence type="ECO:0000313" key="3">
    <source>
        <dbReference type="EMBL" id="BDC97738.1"/>
    </source>
</evidence>
<proteinExistence type="inferred from homology"/>
<comment type="subcellular location">
    <subcellularLocation>
        <location evidence="2">Cytoplasm</location>
    </subcellularLocation>
</comment>
<dbReference type="Gene3D" id="3.30.300.20">
    <property type="match status" value="1"/>
</dbReference>
<gene>
    <name evidence="2 3" type="primary">rbfA</name>
    <name evidence="3" type="ORF">PEPS_00190</name>
</gene>
<keyword evidence="4" id="KW-1185">Reference proteome</keyword>
<dbReference type="RefSeq" id="WP_332919384.1">
    <property type="nucleotide sequence ID" value="NZ_AP025292.1"/>
</dbReference>
<dbReference type="HAMAP" id="MF_00003">
    <property type="entry name" value="RbfA"/>
    <property type="match status" value="1"/>
</dbReference>
<sequence>MESKRQQKFSKMIQRELSDIFQKDMRHHFGNSFITVTDVEMSPDLSFAKIYLSFMMVEDKKGKLAEITDLKSEIRKHLGMRIGKIVRIIPSLAFFLDESLDHADRINQLLNSIEIPEDESDDRYKLGDYDFDKLEEDDD</sequence>
<dbReference type="NCBIfam" id="TIGR00082">
    <property type="entry name" value="rbfA"/>
    <property type="match status" value="1"/>
</dbReference>
<dbReference type="InterPro" id="IPR023799">
    <property type="entry name" value="RbfA_dom_sf"/>
</dbReference>